<feature type="DNA-binding region" description="OmpR/PhoB-type" evidence="7">
    <location>
        <begin position="133"/>
        <end position="232"/>
    </location>
</feature>
<dbReference type="InterPro" id="IPR039420">
    <property type="entry name" value="WalR-like"/>
</dbReference>
<dbReference type="AlphaFoldDB" id="A0A2A4EYK7"/>
<evidence type="ECO:0000259" key="8">
    <source>
        <dbReference type="PROSITE" id="PS50110"/>
    </source>
</evidence>
<dbReference type="Pfam" id="PF00072">
    <property type="entry name" value="Response_reg"/>
    <property type="match status" value="1"/>
</dbReference>
<keyword evidence="5" id="KW-0804">Transcription</keyword>
<evidence type="ECO:0000256" key="4">
    <source>
        <dbReference type="ARBA" id="ARBA00023125"/>
    </source>
</evidence>
<dbReference type="GO" id="GO:0000156">
    <property type="term" value="F:phosphorelay response regulator activity"/>
    <property type="evidence" value="ECO:0007669"/>
    <property type="project" value="TreeGrafter"/>
</dbReference>
<dbReference type="PROSITE" id="PS51755">
    <property type="entry name" value="OMPR_PHOB"/>
    <property type="match status" value="1"/>
</dbReference>
<organism evidence="10 11">
    <name type="scientific">Paraburkholderia acidicola</name>
    <dbReference type="NCBI Taxonomy" id="1912599"/>
    <lineage>
        <taxon>Bacteria</taxon>
        <taxon>Pseudomonadati</taxon>
        <taxon>Pseudomonadota</taxon>
        <taxon>Betaproteobacteria</taxon>
        <taxon>Burkholderiales</taxon>
        <taxon>Burkholderiaceae</taxon>
        <taxon>Paraburkholderia</taxon>
    </lineage>
</organism>
<keyword evidence="3" id="KW-0805">Transcription regulation</keyword>
<dbReference type="InterPro" id="IPR001867">
    <property type="entry name" value="OmpR/PhoB-type_DNA-bd"/>
</dbReference>
<dbReference type="GO" id="GO:0000976">
    <property type="term" value="F:transcription cis-regulatory region binding"/>
    <property type="evidence" value="ECO:0007669"/>
    <property type="project" value="TreeGrafter"/>
</dbReference>
<keyword evidence="2" id="KW-0902">Two-component regulatory system</keyword>
<evidence type="ECO:0000256" key="1">
    <source>
        <dbReference type="ARBA" id="ARBA00022553"/>
    </source>
</evidence>
<protein>
    <submittedName>
        <fullName evidence="10">Two-component system response regulator OmpR</fullName>
    </submittedName>
</protein>
<dbReference type="OrthoDB" id="9802426at2"/>
<dbReference type="SMART" id="SM00862">
    <property type="entry name" value="Trans_reg_C"/>
    <property type="match status" value="1"/>
</dbReference>
<comment type="caution">
    <text evidence="10">The sequence shown here is derived from an EMBL/GenBank/DDBJ whole genome shotgun (WGS) entry which is preliminary data.</text>
</comment>
<evidence type="ECO:0000256" key="7">
    <source>
        <dbReference type="PROSITE-ProRule" id="PRU01091"/>
    </source>
</evidence>
<sequence>MATRILVVDRDVELCKSLGDFLERHDIEVSTLPSAGLLERCLEHSTPDLVLLDHMQPGGDGLTALGNLRASGNEIPVIMLAASADDVDRIIGLEMGADDYIGKPLNLRELLARIRAVLRRASAARPVSALHESWRVAFGPFTLDIRSRMVHHDEQPIMLSDREFELLRIFVNQPMRLFKREQLAALLFGPNDERMARGLDVLVWRLRQMIEVRPSTPKLIQTVRGHGYIFVPGGEQFAPRPREVVAGVIAGVVEEQRAP</sequence>
<dbReference type="GO" id="GO:0005829">
    <property type="term" value="C:cytosol"/>
    <property type="evidence" value="ECO:0007669"/>
    <property type="project" value="TreeGrafter"/>
</dbReference>
<dbReference type="InterPro" id="IPR036388">
    <property type="entry name" value="WH-like_DNA-bd_sf"/>
</dbReference>
<dbReference type="PROSITE" id="PS50110">
    <property type="entry name" value="RESPONSE_REGULATORY"/>
    <property type="match status" value="1"/>
</dbReference>
<dbReference type="Gene3D" id="3.40.50.2300">
    <property type="match status" value="1"/>
</dbReference>
<reference evidence="10 11" key="1">
    <citation type="submission" date="2017-01" db="EMBL/GenBank/DDBJ databases">
        <title>Whole-Genome Shotgun Sequencing of Two beta-Proteobacterial Species in Search of the Bulgecin Biosynthetic Cluster.</title>
        <authorList>
            <person name="Horsman M.E."/>
            <person name="Marous D.R."/>
            <person name="Li R."/>
            <person name="Oliver R.A."/>
            <person name="Byun B."/>
            <person name="Emrich S.J."/>
            <person name="Boggess B."/>
            <person name="Townsend C.A."/>
            <person name="Mobashery S."/>
        </authorList>
    </citation>
    <scope>NUCLEOTIDE SEQUENCE [LARGE SCALE GENOMIC DNA]</scope>
    <source>
        <strain evidence="10 11">ATCC 31363</strain>
    </source>
</reference>
<dbReference type="SMART" id="SM00448">
    <property type="entry name" value="REC"/>
    <property type="match status" value="1"/>
</dbReference>
<keyword evidence="1 6" id="KW-0597">Phosphoprotein</keyword>
<feature type="modified residue" description="4-aspartylphosphate" evidence="6">
    <location>
        <position position="53"/>
    </location>
</feature>
<accession>A0A2A4EYK7</accession>
<evidence type="ECO:0000256" key="3">
    <source>
        <dbReference type="ARBA" id="ARBA00023015"/>
    </source>
</evidence>
<dbReference type="PANTHER" id="PTHR48111:SF4">
    <property type="entry name" value="DNA-BINDING DUAL TRANSCRIPTIONAL REGULATOR OMPR"/>
    <property type="match status" value="1"/>
</dbReference>
<dbReference type="InterPro" id="IPR016032">
    <property type="entry name" value="Sig_transdc_resp-reg_C-effctor"/>
</dbReference>
<dbReference type="SUPFAM" id="SSF52172">
    <property type="entry name" value="CheY-like"/>
    <property type="match status" value="1"/>
</dbReference>
<evidence type="ECO:0000259" key="9">
    <source>
        <dbReference type="PROSITE" id="PS51755"/>
    </source>
</evidence>
<proteinExistence type="predicted"/>
<evidence type="ECO:0000256" key="2">
    <source>
        <dbReference type="ARBA" id="ARBA00023012"/>
    </source>
</evidence>
<dbReference type="EMBL" id="MTZV01000004">
    <property type="protein sequence ID" value="PCE25500.1"/>
    <property type="molecule type" value="Genomic_DNA"/>
</dbReference>
<feature type="domain" description="Response regulatory" evidence="8">
    <location>
        <begin position="4"/>
        <end position="118"/>
    </location>
</feature>
<evidence type="ECO:0000313" key="11">
    <source>
        <dbReference type="Proteomes" id="UP000218022"/>
    </source>
</evidence>
<dbReference type="CDD" id="cd00383">
    <property type="entry name" value="trans_reg_C"/>
    <property type="match status" value="1"/>
</dbReference>
<dbReference type="Gene3D" id="6.10.250.690">
    <property type="match status" value="1"/>
</dbReference>
<dbReference type="GO" id="GO:0006355">
    <property type="term" value="P:regulation of DNA-templated transcription"/>
    <property type="evidence" value="ECO:0007669"/>
    <property type="project" value="InterPro"/>
</dbReference>
<dbReference type="GO" id="GO:0032993">
    <property type="term" value="C:protein-DNA complex"/>
    <property type="evidence" value="ECO:0007669"/>
    <property type="project" value="TreeGrafter"/>
</dbReference>
<name>A0A2A4EYK7_9BURK</name>
<dbReference type="Gene3D" id="1.10.10.10">
    <property type="entry name" value="Winged helix-like DNA-binding domain superfamily/Winged helix DNA-binding domain"/>
    <property type="match status" value="1"/>
</dbReference>
<evidence type="ECO:0000313" key="10">
    <source>
        <dbReference type="EMBL" id="PCE25500.1"/>
    </source>
</evidence>
<feature type="domain" description="OmpR/PhoB-type" evidence="9">
    <location>
        <begin position="133"/>
        <end position="232"/>
    </location>
</feature>
<dbReference type="InterPro" id="IPR011006">
    <property type="entry name" value="CheY-like_superfamily"/>
</dbReference>
<dbReference type="SUPFAM" id="SSF46894">
    <property type="entry name" value="C-terminal effector domain of the bipartite response regulators"/>
    <property type="match status" value="1"/>
</dbReference>
<dbReference type="RefSeq" id="WP_096720839.1">
    <property type="nucleotide sequence ID" value="NZ_MTZV01000004.1"/>
</dbReference>
<evidence type="ECO:0000256" key="6">
    <source>
        <dbReference type="PROSITE-ProRule" id="PRU00169"/>
    </source>
</evidence>
<dbReference type="InterPro" id="IPR001789">
    <property type="entry name" value="Sig_transdc_resp-reg_receiver"/>
</dbReference>
<dbReference type="Pfam" id="PF00486">
    <property type="entry name" value="Trans_reg_C"/>
    <property type="match status" value="1"/>
</dbReference>
<dbReference type="Proteomes" id="UP000218022">
    <property type="component" value="Unassembled WGS sequence"/>
</dbReference>
<evidence type="ECO:0000256" key="5">
    <source>
        <dbReference type="ARBA" id="ARBA00023163"/>
    </source>
</evidence>
<keyword evidence="4 7" id="KW-0238">DNA-binding</keyword>
<dbReference type="PANTHER" id="PTHR48111">
    <property type="entry name" value="REGULATOR OF RPOS"/>
    <property type="match status" value="1"/>
</dbReference>
<gene>
    <name evidence="10" type="primary">ompR1</name>
    <name evidence="10" type="ORF">BWP39_13310</name>
</gene>